<accession>G5J374</accession>
<sequence>MKVYLKDEILYIEQEDLPSYKKGGSIVRNSYFWALKSISCYSRKGKDWEFDQVVWLALCRMLLSFAQSGYLGDSETMLEFDTDTPIPNELRSVSTWL</sequence>
<dbReference type="PATRIC" id="fig|423471.3.peg.1826"/>
<organism evidence="1 2">
    <name type="scientific">Crocosphaera watsonii WH 0003</name>
    <dbReference type="NCBI Taxonomy" id="423471"/>
    <lineage>
        <taxon>Bacteria</taxon>
        <taxon>Bacillati</taxon>
        <taxon>Cyanobacteriota</taxon>
        <taxon>Cyanophyceae</taxon>
        <taxon>Oscillatoriophycideae</taxon>
        <taxon>Chroococcales</taxon>
        <taxon>Aphanothecaceae</taxon>
        <taxon>Crocosphaera</taxon>
    </lineage>
</organism>
<dbReference type="EMBL" id="AESD01000301">
    <property type="protein sequence ID" value="EHJ13368.1"/>
    <property type="molecule type" value="Genomic_DNA"/>
</dbReference>
<gene>
    <name evidence="1" type="ORF">CWATWH0003_1952</name>
</gene>
<dbReference type="Proteomes" id="UP000003477">
    <property type="component" value="Unassembled WGS sequence"/>
</dbReference>
<name>G5J374_CROWT</name>
<comment type="caution">
    <text evidence="1">The sequence shown here is derived from an EMBL/GenBank/DDBJ whole genome shotgun (WGS) entry which is preliminary data.</text>
</comment>
<evidence type="ECO:0000313" key="2">
    <source>
        <dbReference type="Proteomes" id="UP000003477"/>
    </source>
</evidence>
<reference evidence="1 2" key="1">
    <citation type="journal article" date="2011" name="Front. Microbiol.">
        <title>Two Strains of Crocosphaera watsonii with Highly Conserved Genomes are Distinguished by Strain-Specific Features.</title>
        <authorList>
            <person name="Bench S.R."/>
            <person name="Ilikchyan I.N."/>
            <person name="Tripp H.J."/>
            <person name="Zehr J.P."/>
        </authorList>
    </citation>
    <scope>NUCLEOTIDE SEQUENCE [LARGE SCALE GENOMIC DNA]</scope>
    <source>
        <strain evidence="1 2">WH 0003</strain>
    </source>
</reference>
<proteinExistence type="predicted"/>
<evidence type="ECO:0000313" key="1">
    <source>
        <dbReference type="EMBL" id="EHJ13368.1"/>
    </source>
</evidence>
<dbReference type="AlphaFoldDB" id="G5J374"/>
<dbReference type="RefSeq" id="WP_007304929.1">
    <property type="nucleotide sequence ID" value="NZ_AESD01000301.1"/>
</dbReference>
<dbReference type="GeneID" id="88765686"/>
<protein>
    <submittedName>
        <fullName evidence="1">Uncharacterized protein</fullName>
    </submittedName>
</protein>